<organism evidence="2 3">
    <name type="scientific">Rubus argutus</name>
    <name type="common">Southern blackberry</name>
    <dbReference type="NCBI Taxonomy" id="59490"/>
    <lineage>
        <taxon>Eukaryota</taxon>
        <taxon>Viridiplantae</taxon>
        <taxon>Streptophyta</taxon>
        <taxon>Embryophyta</taxon>
        <taxon>Tracheophyta</taxon>
        <taxon>Spermatophyta</taxon>
        <taxon>Magnoliopsida</taxon>
        <taxon>eudicotyledons</taxon>
        <taxon>Gunneridae</taxon>
        <taxon>Pentapetalae</taxon>
        <taxon>rosids</taxon>
        <taxon>fabids</taxon>
        <taxon>Rosales</taxon>
        <taxon>Rosaceae</taxon>
        <taxon>Rosoideae</taxon>
        <taxon>Rosoideae incertae sedis</taxon>
        <taxon>Rubus</taxon>
    </lineage>
</organism>
<protein>
    <submittedName>
        <fullName evidence="2">Uncharacterized protein</fullName>
    </submittedName>
</protein>
<reference evidence="2 3" key="1">
    <citation type="journal article" date="2023" name="G3 (Bethesda)">
        <title>A chromosome-length genome assembly and annotation of blackberry (Rubus argutus, cv. 'Hillquist').</title>
        <authorList>
            <person name="Bruna T."/>
            <person name="Aryal R."/>
            <person name="Dudchenko O."/>
            <person name="Sargent D.J."/>
            <person name="Mead D."/>
            <person name="Buti M."/>
            <person name="Cavallini A."/>
            <person name="Hytonen T."/>
            <person name="Andres J."/>
            <person name="Pham M."/>
            <person name="Weisz D."/>
            <person name="Mascagni F."/>
            <person name="Usai G."/>
            <person name="Natali L."/>
            <person name="Bassil N."/>
            <person name="Fernandez G.E."/>
            <person name="Lomsadze A."/>
            <person name="Armour M."/>
            <person name="Olukolu B."/>
            <person name="Poorten T."/>
            <person name="Britton C."/>
            <person name="Davik J."/>
            <person name="Ashrafi H."/>
            <person name="Aiden E.L."/>
            <person name="Borodovsky M."/>
            <person name="Worthington M."/>
        </authorList>
    </citation>
    <scope>NUCLEOTIDE SEQUENCE [LARGE SCALE GENOMIC DNA]</scope>
    <source>
        <strain evidence="2">PI 553951</strain>
    </source>
</reference>
<sequence length="98" mass="10553">MSSSSAQPQSRCHHHRRSCSEPVLSVPVDSSSSITVASPVFPSHTEISLHRSSLPATRKSPLPSLTSSKSSLPLSSTTVAVILSQLLRRPELLCCFEK</sequence>
<evidence type="ECO:0000313" key="3">
    <source>
        <dbReference type="Proteomes" id="UP001457282"/>
    </source>
</evidence>
<feature type="compositionally biased region" description="Low complexity" evidence="1">
    <location>
        <begin position="20"/>
        <end position="32"/>
    </location>
</feature>
<evidence type="ECO:0000256" key="1">
    <source>
        <dbReference type="SAM" id="MobiDB-lite"/>
    </source>
</evidence>
<evidence type="ECO:0000313" key="2">
    <source>
        <dbReference type="EMBL" id="KAK9951088.1"/>
    </source>
</evidence>
<keyword evidence="3" id="KW-1185">Reference proteome</keyword>
<feature type="region of interest" description="Disordered" evidence="1">
    <location>
        <begin position="1"/>
        <end position="32"/>
    </location>
</feature>
<gene>
    <name evidence="2" type="ORF">M0R45_006548</name>
</gene>
<feature type="region of interest" description="Disordered" evidence="1">
    <location>
        <begin position="45"/>
        <end position="72"/>
    </location>
</feature>
<comment type="caution">
    <text evidence="2">The sequence shown here is derived from an EMBL/GenBank/DDBJ whole genome shotgun (WGS) entry which is preliminary data.</text>
</comment>
<accession>A0AAW1YR84</accession>
<dbReference type="AlphaFoldDB" id="A0AAW1YR84"/>
<feature type="compositionally biased region" description="Low complexity" evidence="1">
    <location>
        <begin position="59"/>
        <end position="72"/>
    </location>
</feature>
<name>A0AAW1YR84_RUBAR</name>
<feature type="compositionally biased region" description="Polar residues" evidence="1">
    <location>
        <begin position="1"/>
        <end position="10"/>
    </location>
</feature>
<dbReference type="EMBL" id="JBEDUW010000001">
    <property type="protein sequence ID" value="KAK9951088.1"/>
    <property type="molecule type" value="Genomic_DNA"/>
</dbReference>
<dbReference type="Proteomes" id="UP001457282">
    <property type="component" value="Unassembled WGS sequence"/>
</dbReference>
<proteinExistence type="predicted"/>